<dbReference type="GO" id="GO:0006508">
    <property type="term" value="P:proteolysis"/>
    <property type="evidence" value="ECO:0007669"/>
    <property type="project" value="UniProtKB-KW"/>
</dbReference>
<reference evidence="5 6" key="1">
    <citation type="submission" date="2019-02" db="EMBL/GenBank/DDBJ databases">
        <title>Deep-cultivation of Planctomycetes and their phenomic and genomic characterization uncovers novel biology.</title>
        <authorList>
            <person name="Wiegand S."/>
            <person name="Jogler M."/>
            <person name="Boedeker C."/>
            <person name="Pinto D."/>
            <person name="Vollmers J."/>
            <person name="Rivas-Marin E."/>
            <person name="Kohn T."/>
            <person name="Peeters S.H."/>
            <person name="Heuer A."/>
            <person name="Rast P."/>
            <person name="Oberbeckmann S."/>
            <person name="Bunk B."/>
            <person name="Jeske O."/>
            <person name="Meyerdierks A."/>
            <person name="Storesund J.E."/>
            <person name="Kallscheuer N."/>
            <person name="Luecker S."/>
            <person name="Lage O.M."/>
            <person name="Pohl T."/>
            <person name="Merkel B.J."/>
            <person name="Hornburger P."/>
            <person name="Mueller R.-W."/>
            <person name="Bruemmer F."/>
            <person name="Labrenz M."/>
            <person name="Spormann A.M."/>
            <person name="Op Den Camp H."/>
            <person name="Overmann J."/>
            <person name="Amann R."/>
            <person name="Jetten M.S.M."/>
            <person name="Mascher T."/>
            <person name="Medema M.H."/>
            <person name="Devos D.P."/>
            <person name="Kaster A.-K."/>
            <person name="Ovreas L."/>
            <person name="Rohde M."/>
            <person name="Galperin M.Y."/>
            <person name="Jogler C."/>
        </authorList>
    </citation>
    <scope>NUCLEOTIDE SEQUENCE [LARGE SCALE GENOMIC DNA]</scope>
    <source>
        <strain evidence="5 6">Pla144</strain>
    </source>
</reference>
<name>A0A5C6CAD5_9BACT</name>
<dbReference type="EMBL" id="SJPS01000012">
    <property type="protein sequence ID" value="TWU20907.1"/>
    <property type="molecule type" value="Genomic_DNA"/>
</dbReference>
<evidence type="ECO:0000259" key="4">
    <source>
        <dbReference type="Pfam" id="PF04586"/>
    </source>
</evidence>
<sequence length="230" mass="24975">MPEQSTTETMQILHLPASITCERRQGSSTLNPNNRLAGSSSAATLQDDSMIVRATVATERRCLVFDRSTGQVIEEILLAEGLRLPENQQVPLLDNHLRHSIANQVGSARSFARRGSEWVATMHLTPGLAAAEDAYRMIMNGDLTDCSIGYVVTKSTWIAPHQSGGLNNRNWKAGKYGLRLGIEYHIQELSLTSIGADADAKIKAAEKQTPPVAGASYFAKASSDTSFFAK</sequence>
<keyword evidence="2 5" id="KW-0645">Protease</keyword>
<proteinExistence type="predicted"/>
<evidence type="ECO:0000313" key="6">
    <source>
        <dbReference type="Proteomes" id="UP000318437"/>
    </source>
</evidence>
<organism evidence="5 6">
    <name type="scientific">Bythopirellula polymerisocia</name>
    <dbReference type="NCBI Taxonomy" id="2528003"/>
    <lineage>
        <taxon>Bacteria</taxon>
        <taxon>Pseudomonadati</taxon>
        <taxon>Planctomycetota</taxon>
        <taxon>Planctomycetia</taxon>
        <taxon>Pirellulales</taxon>
        <taxon>Lacipirellulaceae</taxon>
        <taxon>Bythopirellula</taxon>
    </lineage>
</organism>
<dbReference type="AlphaFoldDB" id="A0A5C6CAD5"/>
<gene>
    <name evidence="5" type="ORF">Pla144_48080</name>
</gene>
<dbReference type="GO" id="GO:0008233">
    <property type="term" value="F:peptidase activity"/>
    <property type="evidence" value="ECO:0007669"/>
    <property type="project" value="UniProtKB-KW"/>
</dbReference>
<feature type="domain" description="Prohead serine protease" evidence="4">
    <location>
        <begin position="88"/>
        <end position="208"/>
    </location>
</feature>
<dbReference type="OrthoDB" id="9806592at2"/>
<accession>A0A5C6CAD5</accession>
<keyword evidence="3" id="KW-0378">Hydrolase</keyword>
<comment type="caution">
    <text evidence="5">The sequence shown here is derived from an EMBL/GenBank/DDBJ whole genome shotgun (WGS) entry which is preliminary data.</text>
</comment>
<keyword evidence="6" id="KW-1185">Reference proteome</keyword>
<dbReference type="Proteomes" id="UP000318437">
    <property type="component" value="Unassembled WGS sequence"/>
</dbReference>
<evidence type="ECO:0000256" key="3">
    <source>
        <dbReference type="ARBA" id="ARBA00022801"/>
    </source>
</evidence>
<dbReference type="InterPro" id="IPR054613">
    <property type="entry name" value="Peptidase_S78_dom"/>
</dbReference>
<evidence type="ECO:0000256" key="1">
    <source>
        <dbReference type="ARBA" id="ARBA00022612"/>
    </source>
</evidence>
<protein>
    <submittedName>
        <fullName evidence="5">Caudovirus prohead protease</fullName>
    </submittedName>
</protein>
<dbReference type="Pfam" id="PF04586">
    <property type="entry name" value="Peptidase_S78"/>
    <property type="match status" value="1"/>
</dbReference>
<evidence type="ECO:0000313" key="5">
    <source>
        <dbReference type="EMBL" id="TWU20907.1"/>
    </source>
</evidence>
<keyword evidence="1" id="KW-1188">Viral release from host cell</keyword>
<dbReference type="RefSeq" id="WP_146453025.1">
    <property type="nucleotide sequence ID" value="NZ_SJPS01000012.1"/>
</dbReference>
<evidence type="ECO:0000256" key="2">
    <source>
        <dbReference type="ARBA" id="ARBA00022670"/>
    </source>
</evidence>